<dbReference type="OrthoDB" id="2735536at2759"/>
<name>A0A9P6Q9R1_9FUNG</name>
<organism evidence="1 2">
    <name type="scientific">Mortierella polycephala</name>
    <dbReference type="NCBI Taxonomy" id="41804"/>
    <lineage>
        <taxon>Eukaryota</taxon>
        <taxon>Fungi</taxon>
        <taxon>Fungi incertae sedis</taxon>
        <taxon>Mucoromycota</taxon>
        <taxon>Mortierellomycotina</taxon>
        <taxon>Mortierellomycetes</taxon>
        <taxon>Mortierellales</taxon>
        <taxon>Mortierellaceae</taxon>
        <taxon>Mortierella</taxon>
    </lineage>
</organism>
<evidence type="ECO:0000313" key="1">
    <source>
        <dbReference type="EMBL" id="KAG0261018.1"/>
    </source>
</evidence>
<dbReference type="EMBL" id="JAAAJA010000138">
    <property type="protein sequence ID" value="KAG0261018.1"/>
    <property type="molecule type" value="Genomic_DNA"/>
</dbReference>
<dbReference type="PANTHER" id="PTHR28058:SF1">
    <property type="entry name" value="SMALL RIBOSOMAL SUBUNIT PROTEIN BS1M"/>
    <property type="match status" value="1"/>
</dbReference>
<comment type="caution">
    <text evidence="1">The sequence shown here is derived from an EMBL/GenBank/DDBJ whole genome shotgun (WGS) entry which is preliminary data.</text>
</comment>
<sequence>MERSFSHLLRTSRLATFDKNIAQIYTTTGAAKAIGDWGLKRNLPVVLRTHLLDIEQLDTAEHQTPFQSASSDYLFIQRWKENFPRSRPPQPQPLLIKKDLATMTDVEFKKLLQQARDKKQEWKDALANNDFRSTEHLDFLNISSLNGKSPTHDFSKRSNSAFNSSRPKVGPTYGFYEPSTPVAVQGRGLNHSRNGNDIGVCGVVASLPSTTAPYPISKSLDTYYVVKAELEADGRPNVILSRTPVAPGSWLSRRSGLYNYNSSPLPQGATSTDSDINAGGVAARKVVSRVHKLLESHNKSV</sequence>
<protein>
    <submittedName>
        <fullName evidence="1">Uncharacterized protein</fullName>
    </submittedName>
</protein>
<dbReference type="AlphaFoldDB" id="A0A9P6Q9R1"/>
<accession>A0A9P6Q9R1</accession>
<reference evidence="1" key="1">
    <citation type="journal article" date="2020" name="Fungal Divers.">
        <title>Resolving the Mortierellaceae phylogeny through synthesis of multi-gene phylogenetics and phylogenomics.</title>
        <authorList>
            <person name="Vandepol N."/>
            <person name="Liber J."/>
            <person name="Desiro A."/>
            <person name="Na H."/>
            <person name="Kennedy M."/>
            <person name="Barry K."/>
            <person name="Grigoriev I.V."/>
            <person name="Miller A.N."/>
            <person name="O'Donnell K."/>
            <person name="Stajich J.E."/>
            <person name="Bonito G."/>
        </authorList>
    </citation>
    <scope>NUCLEOTIDE SEQUENCE</scope>
    <source>
        <strain evidence="1">KOD948</strain>
    </source>
</reference>
<dbReference type="InterPro" id="IPR016712">
    <property type="entry name" value="Rbsml_bS1m-like"/>
</dbReference>
<dbReference type="Proteomes" id="UP000726737">
    <property type="component" value="Unassembled WGS sequence"/>
</dbReference>
<dbReference type="Pfam" id="PF11709">
    <property type="entry name" value="Mit_ribos_Mrp51"/>
    <property type="match status" value="1"/>
</dbReference>
<keyword evidence="2" id="KW-1185">Reference proteome</keyword>
<gene>
    <name evidence="1" type="ORF">BG011_001437</name>
</gene>
<proteinExistence type="predicted"/>
<evidence type="ECO:0000313" key="2">
    <source>
        <dbReference type="Proteomes" id="UP000726737"/>
    </source>
</evidence>
<dbReference type="PANTHER" id="PTHR28058">
    <property type="entry name" value="37S RIBOSOMAL PROTEIN MRP51, MITOCHONDRIAL"/>
    <property type="match status" value="1"/>
</dbReference>